<dbReference type="InterPro" id="IPR013324">
    <property type="entry name" value="RNA_pol_sigma_r3/r4-like"/>
</dbReference>
<comment type="caution">
    <text evidence="7">The sequence shown here is derived from an EMBL/GenBank/DDBJ whole genome shotgun (WGS) entry which is preliminary data.</text>
</comment>
<gene>
    <name evidence="7" type="ORF">GL284_14225</name>
</gene>
<keyword evidence="8" id="KW-1185">Reference proteome</keyword>
<organism evidence="7 8">
    <name type="scientific">Paracoccus shanxieyensis</name>
    <dbReference type="NCBI Taxonomy" id="2675752"/>
    <lineage>
        <taxon>Bacteria</taxon>
        <taxon>Pseudomonadati</taxon>
        <taxon>Pseudomonadota</taxon>
        <taxon>Alphaproteobacteria</taxon>
        <taxon>Rhodobacterales</taxon>
        <taxon>Paracoccaceae</taxon>
        <taxon>Paracoccus</taxon>
    </lineage>
</organism>
<evidence type="ECO:0000256" key="2">
    <source>
        <dbReference type="ARBA" id="ARBA00023015"/>
    </source>
</evidence>
<sequence>MNLRPQRLARAQSRLGSRALAEELVQDTWLKLESAPGDTTIHNPAGFIQQISNNVICDHFRKERRRAEIDAEVQDLLWEPSDALSAERRLIGRDQLRQVQAALDALPEKTRRIFLLNRLQNVPHRRIAEMFDMSDQAVHYHIRRALEHLAQMRDQIDHD</sequence>
<dbReference type="GO" id="GO:0006352">
    <property type="term" value="P:DNA-templated transcription initiation"/>
    <property type="evidence" value="ECO:0007669"/>
    <property type="project" value="InterPro"/>
</dbReference>
<dbReference type="InterPro" id="IPR036388">
    <property type="entry name" value="WH-like_DNA-bd_sf"/>
</dbReference>
<accession>A0A6L6IY53</accession>
<comment type="similarity">
    <text evidence="1">Belongs to the sigma-70 factor family. ECF subfamily.</text>
</comment>
<dbReference type="RefSeq" id="WP_155045300.1">
    <property type="nucleotide sequence ID" value="NZ_WMIH01000013.1"/>
</dbReference>
<dbReference type="EMBL" id="WMII01000013">
    <property type="protein sequence ID" value="MTH65426.1"/>
    <property type="molecule type" value="Genomic_DNA"/>
</dbReference>
<dbReference type="Proteomes" id="UP000478740">
    <property type="component" value="Unassembled WGS sequence"/>
</dbReference>
<evidence type="ECO:0000256" key="4">
    <source>
        <dbReference type="ARBA" id="ARBA00023163"/>
    </source>
</evidence>
<protein>
    <submittedName>
        <fullName evidence="7">Sigma-70 family RNA polymerase sigma factor</fullName>
    </submittedName>
</protein>
<name>A0A6L6IY53_9RHOB</name>
<feature type="domain" description="RNA polymerase sigma factor 70 region 4 type 2" evidence="6">
    <location>
        <begin position="97"/>
        <end position="149"/>
    </location>
</feature>
<dbReference type="InterPro" id="IPR039425">
    <property type="entry name" value="RNA_pol_sigma-70-like"/>
</dbReference>
<feature type="domain" description="RNA polymerase sigma-70 region 2" evidence="5">
    <location>
        <begin position="3"/>
        <end position="66"/>
    </location>
</feature>
<reference evidence="7 8" key="1">
    <citation type="submission" date="2019-11" db="EMBL/GenBank/DDBJ databases">
        <authorList>
            <person name="Dong K."/>
        </authorList>
    </citation>
    <scope>NUCLEOTIDE SEQUENCE [LARGE SCALE GENOMIC DNA]</scope>
    <source>
        <strain evidence="7 8">DK608</strain>
    </source>
</reference>
<evidence type="ECO:0000313" key="7">
    <source>
        <dbReference type="EMBL" id="MTH65426.1"/>
    </source>
</evidence>
<dbReference type="AlphaFoldDB" id="A0A6L6IY53"/>
<dbReference type="Gene3D" id="1.10.1740.10">
    <property type="match status" value="1"/>
</dbReference>
<evidence type="ECO:0000256" key="1">
    <source>
        <dbReference type="ARBA" id="ARBA00010641"/>
    </source>
</evidence>
<dbReference type="NCBIfam" id="TIGR02937">
    <property type="entry name" value="sigma70-ECF"/>
    <property type="match status" value="1"/>
</dbReference>
<dbReference type="GO" id="GO:0003677">
    <property type="term" value="F:DNA binding"/>
    <property type="evidence" value="ECO:0007669"/>
    <property type="project" value="InterPro"/>
</dbReference>
<keyword evidence="4" id="KW-0804">Transcription</keyword>
<evidence type="ECO:0000259" key="5">
    <source>
        <dbReference type="Pfam" id="PF04542"/>
    </source>
</evidence>
<dbReference type="PANTHER" id="PTHR43133:SF63">
    <property type="entry name" value="RNA POLYMERASE SIGMA FACTOR FECI-RELATED"/>
    <property type="match status" value="1"/>
</dbReference>
<evidence type="ECO:0000313" key="8">
    <source>
        <dbReference type="Proteomes" id="UP000478740"/>
    </source>
</evidence>
<dbReference type="Pfam" id="PF08281">
    <property type="entry name" value="Sigma70_r4_2"/>
    <property type="match status" value="1"/>
</dbReference>
<evidence type="ECO:0000256" key="3">
    <source>
        <dbReference type="ARBA" id="ARBA00023082"/>
    </source>
</evidence>
<dbReference type="SUPFAM" id="SSF88946">
    <property type="entry name" value="Sigma2 domain of RNA polymerase sigma factors"/>
    <property type="match status" value="1"/>
</dbReference>
<dbReference type="GO" id="GO:0016987">
    <property type="term" value="F:sigma factor activity"/>
    <property type="evidence" value="ECO:0007669"/>
    <property type="project" value="UniProtKB-KW"/>
</dbReference>
<dbReference type="InterPro" id="IPR013325">
    <property type="entry name" value="RNA_pol_sigma_r2"/>
</dbReference>
<evidence type="ECO:0000259" key="6">
    <source>
        <dbReference type="Pfam" id="PF08281"/>
    </source>
</evidence>
<keyword evidence="3" id="KW-0731">Sigma factor</keyword>
<dbReference type="InterPro" id="IPR013249">
    <property type="entry name" value="RNA_pol_sigma70_r4_t2"/>
</dbReference>
<keyword evidence="2" id="KW-0805">Transcription regulation</keyword>
<dbReference type="InterPro" id="IPR007627">
    <property type="entry name" value="RNA_pol_sigma70_r2"/>
</dbReference>
<dbReference type="Gene3D" id="1.10.10.10">
    <property type="entry name" value="Winged helix-like DNA-binding domain superfamily/Winged helix DNA-binding domain"/>
    <property type="match status" value="1"/>
</dbReference>
<dbReference type="InterPro" id="IPR014284">
    <property type="entry name" value="RNA_pol_sigma-70_dom"/>
</dbReference>
<dbReference type="PANTHER" id="PTHR43133">
    <property type="entry name" value="RNA POLYMERASE ECF-TYPE SIGMA FACTO"/>
    <property type="match status" value="1"/>
</dbReference>
<dbReference type="Pfam" id="PF04542">
    <property type="entry name" value="Sigma70_r2"/>
    <property type="match status" value="1"/>
</dbReference>
<proteinExistence type="inferred from homology"/>
<dbReference type="SUPFAM" id="SSF88659">
    <property type="entry name" value="Sigma3 and sigma4 domains of RNA polymerase sigma factors"/>
    <property type="match status" value="1"/>
</dbReference>